<dbReference type="Proteomes" id="UP000663828">
    <property type="component" value="Unassembled WGS sequence"/>
</dbReference>
<proteinExistence type="predicted"/>
<accession>A0A815EPF4</accession>
<protein>
    <recommendedName>
        <fullName evidence="3">Methyltransferase FkbM domain-containing protein</fullName>
    </recommendedName>
</protein>
<dbReference type="SUPFAM" id="SSF53335">
    <property type="entry name" value="S-adenosyl-L-methionine-dependent methyltransferases"/>
    <property type="match status" value="1"/>
</dbReference>
<name>A0A815EPF4_ADIRI</name>
<evidence type="ECO:0008006" key="3">
    <source>
        <dbReference type="Google" id="ProtNLM"/>
    </source>
</evidence>
<evidence type="ECO:0000313" key="2">
    <source>
        <dbReference type="Proteomes" id="UP000663828"/>
    </source>
</evidence>
<dbReference type="InterPro" id="IPR029063">
    <property type="entry name" value="SAM-dependent_MTases_sf"/>
</dbReference>
<dbReference type="AlphaFoldDB" id="A0A815EPF4"/>
<dbReference type="EMBL" id="CAJNOR010002572">
    <property type="protein sequence ID" value="CAF1313095.1"/>
    <property type="molecule type" value="Genomic_DNA"/>
</dbReference>
<keyword evidence="2" id="KW-1185">Reference proteome</keyword>
<reference evidence="1" key="1">
    <citation type="submission" date="2021-02" db="EMBL/GenBank/DDBJ databases">
        <authorList>
            <person name="Nowell W R."/>
        </authorList>
    </citation>
    <scope>NUCLEOTIDE SEQUENCE</scope>
</reference>
<gene>
    <name evidence="1" type="ORF">XAT740_LOCUS29493</name>
</gene>
<comment type="caution">
    <text evidence="1">The sequence shown here is derived from an EMBL/GenBank/DDBJ whole genome shotgun (WGS) entry which is preliminary data.</text>
</comment>
<organism evidence="1 2">
    <name type="scientific">Adineta ricciae</name>
    <name type="common">Rotifer</name>
    <dbReference type="NCBI Taxonomy" id="249248"/>
    <lineage>
        <taxon>Eukaryota</taxon>
        <taxon>Metazoa</taxon>
        <taxon>Spiralia</taxon>
        <taxon>Gnathifera</taxon>
        <taxon>Rotifera</taxon>
        <taxon>Eurotatoria</taxon>
        <taxon>Bdelloidea</taxon>
        <taxon>Adinetida</taxon>
        <taxon>Adinetidae</taxon>
        <taxon>Adineta</taxon>
    </lineage>
</organism>
<sequence>MVLVLLDEQSFSPEDTFVGNQVEELIPSHIRHSIRHIYIDIGCFNGETIEYFLYFTPNSEAYEIYTFEPDPNNYFLCKKRLSQPKFAKYKINIIRKVAWIHDEKVLYRTERGRQSRISLNATDDLNESVPLQAIDFSAWLVRLTERKKVYVHIKMSMPGAEVPVLDKMIRDNALGLANKYEVEWTDRENPLTRATRIYIQFMFDSYGFDCLYYTRLQDMRKVYLAKGSVQDIERYYDWNKISESDAFAHYMERPDEPIRRDI</sequence>
<dbReference type="Gene3D" id="3.40.50.150">
    <property type="entry name" value="Vaccinia Virus protein VP39"/>
    <property type="match status" value="1"/>
</dbReference>
<evidence type="ECO:0000313" key="1">
    <source>
        <dbReference type="EMBL" id="CAF1313095.1"/>
    </source>
</evidence>